<dbReference type="GO" id="GO:0003677">
    <property type="term" value="F:DNA binding"/>
    <property type="evidence" value="ECO:0007669"/>
    <property type="project" value="UniProtKB-KW"/>
</dbReference>
<dbReference type="EMBL" id="NKHG01000063">
    <property type="protein sequence ID" value="PCK21263.1"/>
    <property type="molecule type" value="Genomic_DNA"/>
</dbReference>
<dbReference type="SMART" id="SM00857">
    <property type="entry name" value="Resolvase"/>
    <property type="match status" value="1"/>
</dbReference>
<evidence type="ECO:0000256" key="1">
    <source>
        <dbReference type="ARBA" id="ARBA00023125"/>
    </source>
</evidence>
<name>A0A2A5IVJ9_BACPU</name>
<dbReference type="PANTHER" id="PTHR30461">
    <property type="entry name" value="DNA-INVERTASE FROM LAMBDOID PROPHAGE"/>
    <property type="match status" value="1"/>
</dbReference>
<dbReference type="Gene3D" id="3.40.50.1390">
    <property type="entry name" value="Resolvase, N-terminal catalytic domain"/>
    <property type="match status" value="1"/>
</dbReference>
<comment type="caution">
    <text evidence="4">The sequence shown here is derived from an EMBL/GenBank/DDBJ whole genome shotgun (WGS) entry which is preliminary data.</text>
</comment>
<proteinExistence type="predicted"/>
<dbReference type="AlphaFoldDB" id="A0A2A5IVJ9"/>
<dbReference type="Pfam" id="PF02796">
    <property type="entry name" value="HTH_7"/>
    <property type="match status" value="1"/>
</dbReference>
<dbReference type="PANTHER" id="PTHR30461:SF2">
    <property type="entry name" value="SERINE RECOMBINASE PINE-RELATED"/>
    <property type="match status" value="1"/>
</dbReference>
<dbReference type="OrthoDB" id="9797501at2"/>
<dbReference type="PROSITE" id="PS51736">
    <property type="entry name" value="RECOMBINASES_3"/>
    <property type="match status" value="1"/>
</dbReference>
<evidence type="ECO:0000313" key="5">
    <source>
        <dbReference type="Proteomes" id="UP000228754"/>
    </source>
</evidence>
<accession>A0A2A5IVJ9</accession>
<organism evidence="4 5">
    <name type="scientific">Bacillus pumilus</name>
    <name type="common">Bacillus mesentericus</name>
    <dbReference type="NCBI Taxonomy" id="1408"/>
    <lineage>
        <taxon>Bacteria</taxon>
        <taxon>Bacillati</taxon>
        <taxon>Bacillota</taxon>
        <taxon>Bacilli</taxon>
        <taxon>Bacillales</taxon>
        <taxon>Bacillaceae</taxon>
        <taxon>Bacillus</taxon>
    </lineage>
</organism>
<gene>
    <name evidence="4" type="ORF">CEY02_08825</name>
</gene>
<dbReference type="Proteomes" id="UP000228754">
    <property type="component" value="Unassembled WGS sequence"/>
</dbReference>
<dbReference type="InterPro" id="IPR050639">
    <property type="entry name" value="SSR_resolvase"/>
</dbReference>
<reference evidence="4 5" key="1">
    <citation type="submission" date="2017-06" db="EMBL/GenBank/DDBJ databases">
        <title>Draft Genome Sequence of Bacillus sp Strain 36R Isolated from saline sediment at Atanasia, Sonora, Mexico.</title>
        <authorList>
            <person name="Sanchez Diaz R."/>
            <person name="Quiroz Macias M.E."/>
            <person name="Ibarra Gamez J.C."/>
            <person name="Enciso Ibarra J."/>
            <person name="Gomez Gil B."/>
            <person name="Galaviz Silva L."/>
        </authorList>
    </citation>
    <scope>NUCLEOTIDE SEQUENCE [LARGE SCALE GENOMIC DNA]</scope>
    <source>
        <strain evidence="4 5">36R_ATNSAL</strain>
    </source>
</reference>
<evidence type="ECO:0000259" key="3">
    <source>
        <dbReference type="PROSITE" id="PS51736"/>
    </source>
</evidence>
<dbReference type="CDD" id="cd03768">
    <property type="entry name" value="SR_ResInv"/>
    <property type="match status" value="1"/>
</dbReference>
<dbReference type="Pfam" id="PF00239">
    <property type="entry name" value="Resolvase"/>
    <property type="match status" value="1"/>
</dbReference>
<feature type="domain" description="Resolvase/invertase-type recombinase catalytic" evidence="3">
    <location>
        <begin position="31"/>
        <end position="163"/>
    </location>
</feature>
<keyword evidence="2" id="KW-0233">DNA recombination</keyword>
<dbReference type="InterPro" id="IPR036162">
    <property type="entry name" value="Resolvase-like_N_sf"/>
</dbReference>
<evidence type="ECO:0000313" key="4">
    <source>
        <dbReference type="EMBL" id="PCK21263.1"/>
    </source>
</evidence>
<protein>
    <submittedName>
        <fullName evidence="4">Resolvase</fullName>
    </submittedName>
</protein>
<sequence length="212" mass="24292">MNFFGAGNHREITELNFCYNISKQFFGDDKVIFGYARPFSQDIDMALQTKALEGKGCDKIYYEQTISPKDRPEFNHLLNSLNAGDQVIAYKFYSIADSTRHLIDLVQLLQQKHVHFISIIDQVDTSTEEGKVFFKLMKSVGNFQYDVLSESTKAGIDEAKRKGKNTGRPRKPDANVRRALDMYQSKKYSIAQITLETGISKTTLYRYLEDEG</sequence>
<dbReference type="SUPFAM" id="SSF53041">
    <property type="entry name" value="Resolvase-like"/>
    <property type="match status" value="1"/>
</dbReference>
<dbReference type="GO" id="GO:0000150">
    <property type="term" value="F:DNA strand exchange activity"/>
    <property type="evidence" value="ECO:0007669"/>
    <property type="project" value="InterPro"/>
</dbReference>
<keyword evidence="1" id="KW-0238">DNA-binding</keyword>
<dbReference type="InterPro" id="IPR006119">
    <property type="entry name" value="Resolv_N"/>
</dbReference>
<dbReference type="InterPro" id="IPR006120">
    <property type="entry name" value="Resolvase_HTH_dom"/>
</dbReference>
<evidence type="ECO:0000256" key="2">
    <source>
        <dbReference type="ARBA" id="ARBA00023172"/>
    </source>
</evidence>